<accession>A0A6S7JMT9</accession>
<dbReference type="OrthoDB" id="5987289at2759"/>
<keyword evidence="2" id="KW-1185">Reference proteome</keyword>
<comment type="caution">
    <text evidence="1">The sequence shown here is derived from an EMBL/GenBank/DDBJ whole genome shotgun (WGS) entry which is preliminary data.</text>
</comment>
<dbReference type="Proteomes" id="UP001152795">
    <property type="component" value="Unassembled WGS sequence"/>
</dbReference>
<evidence type="ECO:0000313" key="1">
    <source>
        <dbReference type="EMBL" id="CAB4017731.1"/>
    </source>
</evidence>
<evidence type="ECO:0000313" key="2">
    <source>
        <dbReference type="Proteomes" id="UP001152795"/>
    </source>
</evidence>
<name>A0A6S7JMT9_PARCT</name>
<proteinExistence type="predicted"/>
<sequence>MERVRPKDDPCIFCFKIVSSEKEKRYVTTENYTQLGLTEDEFITTRGKIICSACRMSRILPKYKNKCPTLNCTTPRRKIKLRELHLSDKEELIIEEKFQVSKNENVCRACSYKIYKYITTSLKVENNDYIPKAISQMDSVICTYNRYPASSNINVQQLDASTPPLSNNISERYPASSNINVQQLDASTPPLSNNISERYTASSNINVQQLDASTPPLSNNISERYPASSNINVQHLDASTPPLSNNISERYTASTNINVQQLDASTPPLSNNISERYTASSNINVQHLDASTPPLSNNISERYPASSNKLNHGGRPRKKFSEGSVSTRRRIKSKAKSLLSELVGKYDEISKGEGRELFEDVCDKVPISSTTDKKLLEVVHGIAKAYTKEPPGPAGKTRILSTVANAFSNKELQAKFNCTDYEITQARRQATEYGPGVTPPKKNKFVTKYRIPLEDLEFVLNFIHHPDNAVPSSHRMASCDGKNSSWISDLVGGGKLPVLWLKDGKHHLYDKYKEECCRRGSRPISRTKFLEGLNAGNFKEMVEMAGLCNICDEVGARNFESLDALLSSLDEEIKLHKPKPSLIAETPEVDCG</sequence>
<dbReference type="EMBL" id="CACRXK020009687">
    <property type="protein sequence ID" value="CAB4017731.1"/>
    <property type="molecule type" value="Genomic_DNA"/>
</dbReference>
<protein>
    <submittedName>
        <fullName evidence="1">Uncharacterized protein</fullName>
    </submittedName>
</protein>
<feature type="non-terminal residue" evidence="1">
    <location>
        <position position="592"/>
    </location>
</feature>
<dbReference type="AlphaFoldDB" id="A0A6S7JMT9"/>
<gene>
    <name evidence="1" type="ORF">PACLA_8A023587</name>
</gene>
<organism evidence="1 2">
    <name type="scientific">Paramuricea clavata</name>
    <name type="common">Red gorgonian</name>
    <name type="synonym">Violescent sea-whip</name>
    <dbReference type="NCBI Taxonomy" id="317549"/>
    <lineage>
        <taxon>Eukaryota</taxon>
        <taxon>Metazoa</taxon>
        <taxon>Cnidaria</taxon>
        <taxon>Anthozoa</taxon>
        <taxon>Octocorallia</taxon>
        <taxon>Malacalcyonacea</taxon>
        <taxon>Plexauridae</taxon>
        <taxon>Paramuricea</taxon>
    </lineage>
</organism>
<reference evidence="1" key="1">
    <citation type="submission" date="2020-04" db="EMBL/GenBank/DDBJ databases">
        <authorList>
            <person name="Alioto T."/>
            <person name="Alioto T."/>
            <person name="Gomez Garrido J."/>
        </authorList>
    </citation>
    <scope>NUCLEOTIDE SEQUENCE</scope>
    <source>
        <strain evidence="1">A484AB</strain>
    </source>
</reference>